<dbReference type="PROSITE" id="PS52009">
    <property type="entry name" value="GH84"/>
    <property type="match status" value="1"/>
</dbReference>
<dbReference type="Pfam" id="PF07555">
    <property type="entry name" value="NAGidase"/>
    <property type="match status" value="1"/>
</dbReference>
<dbReference type="PANTHER" id="PTHR13170">
    <property type="entry name" value="O-GLCNACASE"/>
    <property type="match status" value="1"/>
</dbReference>
<organism evidence="5 6">
    <name type="scientific">Peredibacter starrii</name>
    <dbReference type="NCBI Taxonomy" id="28202"/>
    <lineage>
        <taxon>Bacteria</taxon>
        <taxon>Pseudomonadati</taxon>
        <taxon>Bdellovibrionota</taxon>
        <taxon>Bacteriovoracia</taxon>
        <taxon>Bacteriovoracales</taxon>
        <taxon>Bacteriovoracaceae</taxon>
        <taxon>Peredibacter</taxon>
    </lineage>
</organism>
<dbReference type="KEGG" id="psti:SOO65_20400"/>
<keyword evidence="1 3" id="KW-0378">Hydrolase</keyword>
<keyword evidence="2 3" id="KW-0326">Glycosidase</keyword>
<protein>
    <submittedName>
        <fullName evidence="5">Beta-N-acetylglucosaminidase domain-containing protein</fullName>
    </submittedName>
</protein>
<proteinExistence type="inferred from homology"/>
<evidence type="ECO:0000313" key="5">
    <source>
        <dbReference type="EMBL" id="WPU65061.1"/>
    </source>
</evidence>
<dbReference type="InterPro" id="IPR051822">
    <property type="entry name" value="Glycosyl_Hydrolase_84"/>
</dbReference>
<dbReference type="SUPFAM" id="SSF51445">
    <property type="entry name" value="(Trans)glycosidases"/>
    <property type="match status" value="1"/>
</dbReference>
<evidence type="ECO:0000313" key="6">
    <source>
        <dbReference type="Proteomes" id="UP001324634"/>
    </source>
</evidence>
<comment type="similarity">
    <text evidence="3">Belongs to the glycosyl hydrolase 84 family.</text>
</comment>
<feature type="domain" description="GH84" evidence="4">
    <location>
        <begin position="2"/>
        <end position="272"/>
    </location>
</feature>
<dbReference type="RefSeq" id="WP_321395047.1">
    <property type="nucleotide sequence ID" value="NZ_CP139487.1"/>
</dbReference>
<evidence type="ECO:0000259" key="4">
    <source>
        <dbReference type="PROSITE" id="PS52009"/>
    </source>
</evidence>
<dbReference type="InterPro" id="IPR017853">
    <property type="entry name" value="GH"/>
</dbReference>
<dbReference type="AlphaFoldDB" id="A0AAX4HP29"/>
<dbReference type="InterPro" id="IPR011496">
    <property type="entry name" value="O-GlcNAcase_cat"/>
</dbReference>
<dbReference type="GO" id="GO:1901135">
    <property type="term" value="P:carbohydrate derivative metabolic process"/>
    <property type="evidence" value="ECO:0007669"/>
    <property type="project" value="UniProtKB-ARBA"/>
</dbReference>
<dbReference type="EMBL" id="CP139487">
    <property type="protein sequence ID" value="WPU65061.1"/>
    <property type="molecule type" value="Genomic_DNA"/>
</dbReference>
<accession>A0AAX4HP29</accession>
<feature type="active site" description="Proton donor" evidence="3">
    <location>
        <position position="117"/>
    </location>
</feature>
<reference evidence="5 6" key="1">
    <citation type="submission" date="2023-11" db="EMBL/GenBank/DDBJ databases">
        <title>Peredibacter starrii A3.12.</title>
        <authorList>
            <person name="Mitchell R.J."/>
        </authorList>
    </citation>
    <scope>NUCLEOTIDE SEQUENCE [LARGE SCALE GENOMIC DNA]</scope>
    <source>
        <strain evidence="5 6">A3.12</strain>
    </source>
</reference>
<evidence type="ECO:0000256" key="3">
    <source>
        <dbReference type="PROSITE-ProRule" id="PRU01353"/>
    </source>
</evidence>
<dbReference type="Gene3D" id="3.20.20.80">
    <property type="entry name" value="Glycosidases"/>
    <property type="match status" value="1"/>
</dbReference>
<evidence type="ECO:0000256" key="1">
    <source>
        <dbReference type="ARBA" id="ARBA00022801"/>
    </source>
</evidence>
<name>A0AAX4HP29_9BACT</name>
<sequence>MRNIGVVEGFFGPAWPEDKRLSYAEFMGRYGGSFYIYAPKQDPHLRKAWREVWDESYLQKLQNMKDHFKKFGIQFGVGFSPFGLGTTLSEEDKKHLESKLSILNKLGIDLLGLFFDDMPTNDHLAETQIEALKIIQKSFHQRIVFCPSYYTPDPILEKVFGKMPERYLEKIADGIPLDVSVAWTGPKVISPVIDREHLIEVTSLLKRKPFIWENLFANDGPKNCKFLKLKPFSGRSAEAFAETEAFGFNMMNQPELSKITYLASKFVLEGQEADAAFERSVRKLCSNEFSNFVLEHRLEFLEKGIDVLSEEIKQDYVKKLSAMKDPGALEIKEWLQGKYIVGSECLTD</sequence>
<dbReference type="GO" id="GO:0015929">
    <property type="term" value="F:hexosaminidase activity"/>
    <property type="evidence" value="ECO:0007669"/>
    <property type="project" value="UniProtKB-ARBA"/>
</dbReference>
<gene>
    <name evidence="5" type="ORF">SOO65_20400</name>
</gene>
<keyword evidence="6" id="KW-1185">Reference proteome</keyword>
<evidence type="ECO:0000256" key="2">
    <source>
        <dbReference type="ARBA" id="ARBA00023295"/>
    </source>
</evidence>
<dbReference type="PANTHER" id="PTHR13170:SF16">
    <property type="entry name" value="PROTEIN O-GLCNACASE"/>
    <property type="match status" value="1"/>
</dbReference>
<dbReference type="Proteomes" id="UP001324634">
    <property type="component" value="Chromosome"/>
</dbReference>